<name>A0A7J6EJ46_CANSA</name>
<reference evidence="1 2" key="1">
    <citation type="journal article" date="2020" name="bioRxiv">
        <title>Sequence and annotation of 42 cannabis genomes reveals extensive copy number variation in cannabinoid synthesis and pathogen resistance genes.</title>
        <authorList>
            <person name="Mckernan K.J."/>
            <person name="Helbert Y."/>
            <person name="Kane L.T."/>
            <person name="Ebling H."/>
            <person name="Zhang L."/>
            <person name="Liu B."/>
            <person name="Eaton Z."/>
            <person name="Mclaughlin S."/>
            <person name="Kingan S."/>
            <person name="Baybayan P."/>
            <person name="Concepcion G."/>
            <person name="Jordan M."/>
            <person name="Riva A."/>
            <person name="Barbazuk W."/>
            <person name="Harkins T."/>
        </authorList>
    </citation>
    <scope>NUCLEOTIDE SEQUENCE [LARGE SCALE GENOMIC DNA]</scope>
    <source>
        <strain evidence="2">cv. Jamaican Lion 4</strain>
        <tissue evidence="1">Leaf</tissue>
    </source>
</reference>
<evidence type="ECO:0000313" key="2">
    <source>
        <dbReference type="Proteomes" id="UP000525078"/>
    </source>
</evidence>
<accession>A0A7J6EJ46</accession>
<gene>
    <name evidence="1" type="ORF">F8388_018265</name>
</gene>
<proteinExistence type="predicted"/>
<protein>
    <submittedName>
        <fullName evidence="1">Uncharacterized protein</fullName>
    </submittedName>
</protein>
<dbReference type="AlphaFoldDB" id="A0A7J6EJ46"/>
<evidence type="ECO:0000313" key="1">
    <source>
        <dbReference type="EMBL" id="KAF4358401.1"/>
    </source>
</evidence>
<sequence>MSIKQPCDFAYEFGNDQFDFYECLQDFLRPGGNDEYRTSFTEREARTIKKSKTG</sequence>
<organism evidence="1 2">
    <name type="scientific">Cannabis sativa</name>
    <name type="common">Hemp</name>
    <name type="synonym">Marijuana</name>
    <dbReference type="NCBI Taxonomy" id="3483"/>
    <lineage>
        <taxon>Eukaryota</taxon>
        <taxon>Viridiplantae</taxon>
        <taxon>Streptophyta</taxon>
        <taxon>Embryophyta</taxon>
        <taxon>Tracheophyta</taxon>
        <taxon>Spermatophyta</taxon>
        <taxon>Magnoliopsida</taxon>
        <taxon>eudicotyledons</taxon>
        <taxon>Gunneridae</taxon>
        <taxon>Pentapetalae</taxon>
        <taxon>rosids</taxon>
        <taxon>fabids</taxon>
        <taxon>Rosales</taxon>
        <taxon>Cannabaceae</taxon>
        <taxon>Cannabis</taxon>
    </lineage>
</organism>
<comment type="caution">
    <text evidence="1">The sequence shown here is derived from an EMBL/GenBank/DDBJ whole genome shotgun (WGS) entry which is preliminary data.</text>
</comment>
<dbReference type="Proteomes" id="UP000525078">
    <property type="component" value="Unassembled WGS sequence"/>
</dbReference>
<dbReference type="EMBL" id="JAATIP010000226">
    <property type="protein sequence ID" value="KAF4358401.1"/>
    <property type="molecule type" value="Genomic_DNA"/>
</dbReference>